<dbReference type="EMBL" id="JACIEB010000007">
    <property type="protein sequence ID" value="MBB3983118.1"/>
    <property type="molecule type" value="Genomic_DNA"/>
</dbReference>
<evidence type="ECO:0000256" key="1">
    <source>
        <dbReference type="ARBA" id="ARBA00006484"/>
    </source>
</evidence>
<dbReference type="PANTHER" id="PTHR24321:SF8">
    <property type="entry name" value="ESTRADIOL 17-BETA-DEHYDROGENASE 8-RELATED"/>
    <property type="match status" value="1"/>
</dbReference>
<dbReference type="PRINTS" id="PR00080">
    <property type="entry name" value="SDRFAMILY"/>
</dbReference>
<evidence type="ECO:0000256" key="3">
    <source>
        <dbReference type="ARBA" id="ARBA00051383"/>
    </source>
</evidence>
<dbReference type="PRINTS" id="PR00081">
    <property type="entry name" value="GDHRDH"/>
</dbReference>
<dbReference type="PANTHER" id="PTHR24321">
    <property type="entry name" value="DEHYDROGENASES, SHORT CHAIN"/>
    <property type="match status" value="1"/>
</dbReference>
<dbReference type="RefSeq" id="WP_183956141.1">
    <property type="nucleotide sequence ID" value="NZ_JACIEB010000007.1"/>
</dbReference>
<dbReference type="GO" id="GO:0047044">
    <property type="term" value="F:androstan-3-alpha,17-beta-diol dehydrogenase (NAD+) activity"/>
    <property type="evidence" value="ECO:0007669"/>
    <property type="project" value="UniProtKB-EC"/>
</dbReference>
<sequence>MGRFDGKVAIVTGAASGMGEMEARIIASEGGRVVLTDIAADLGEQVAADIGDAALFMHHDVSDEARWADVVKLARDRFGPPSVLINNGGVGAYGGIHEIETDYMRRIMEINFMGGFFGIRAVLPSMRELGGGAIVNISSGLATTSLAGYFPVGTSKWAVRGMTRLAAKDLAPFNVRVNTVFPGAIDTPSLVQSVRDNAKDLIPLGRAGGSDECARVVTFLASDEASYVSGAEIMVDGAMLC</sequence>
<keyword evidence="2 4" id="KW-0560">Oxidoreductase</keyword>
<dbReference type="InterPro" id="IPR036291">
    <property type="entry name" value="NAD(P)-bd_dom_sf"/>
</dbReference>
<comment type="caution">
    <text evidence="4">The sequence shown here is derived from an EMBL/GenBank/DDBJ whole genome shotgun (WGS) entry which is preliminary data.</text>
</comment>
<dbReference type="Gene3D" id="3.40.50.720">
    <property type="entry name" value="NAD(P)-binding Rossmann-like Domain"/>
    <property type="match status" value="1"/>
</dbReference>
<dbReference type="AlphaFoldDB" id="A0A7W6GQ48"/>
<dbReference type="SUPFAM" id="SSF51735">
    <property type="entry name" value="NAD(P)-binding Rossmann-fold domains"/>
    <property type="match status" value="1"/>
</dbReference>
<proteinExistence type="inferred from homology"/>
<evidence type="ECO:0000313" key="4">
    <source>
        <dbReference type="EMBL" id="MBB3983118.1"/>
    </source>
</evidence>
<accession>A0A7W6GQ48</accession>
<evidence type="ECO:0000313" key="5">
    <source>
        <dbReference type="Proteomes" id="UP000552757"/>
    </source>
</evidence>
<dbReference type="InterPro" id="IPR002347">
    <property type="entry name" value="SDR_fam"/>
</dbReference>
<comment type="similarity">
    <text evidence="1">Belongs to the short-chain dehydrogenases/reductases (SDR) family.</text>
</comment>
<dbReference type="FunFam" id="3.40.50.720:FF:000084">
    <property type="entry name" value="Short-chain dehydrogenase reductase"/>
    <property type="match status" value="1"/>
</dbReference>
<dbReference type="EC" id="1.1.1.53" evidence="4"/>
<evidence type="ECO:0000256" key="2">
    <source>
        <dbReference type="ARBA" id="ARBA00023002"/>
    </source>
</evidence>
<comment type="catalytic activity">
    <reaction evidence="3">
        <text>2,5-dichlorocyclohexa-2,5-dien-1,4-diol + NAD(+) = 2,5-dichlorohydroquinone + NADH + H(+)</text>
        <dbReference type="Rhea" id="RHEA:15741"/>
        <dbReference type="ChEBI" id="CHEBI:15378"/>
        <dbReference type="ChEBI" id="CHEBI:27545"/>
        <dbReference type="ChEBI" id="CHEBI:28975"/>
        <dbReference type="ChEBI" id="CHEBI:57540"/>
        <dbReference type="ChEBI" id="CHEBI:57945"/>
    </reaction>
</comment>
<reference evidence="4 5" key="1">
    <citation type="submission" date="2020-08" db="EMBL/GenBank/DDBJ databases">
        <title>Genomic Encyclopedia of Type Strains, Phase IV (KMG-IV): sequencing the most valuable type-strain genomes for metagenomic binning, comparative biology and taxonomic classification.</title>
        <authorList>
            <person name="Goeker M."/>
        </authorList>
    </citation>
    <scope>NUCLEOTIDE SEQUENCE [LARGE SCALE GENOMIC DNA]</scope>
    <source>
        <strain evidence="4 5">DSM 29348</strain>
    </source>
</reference>
<dbReference type="Proteomes" id="UP000552757">
    <property type="component" value="Unassembled WGS sequence"/>
</dbReference>
<organism evidence="4 5">
    <name type="scientific">Sphingobium fontiphilum</name>
    <dbReference type="NCBI Taxonomy" id="944425"/>
    <lineage>
        <taxon>Bacteria</taxon>
        <taxon>Pseudomonadati</taxon>
        <taxon>Pseudomonadota</taxon>
        <taxon>Alphaproteobacteria</taxon>
        <taxon>Sphingomonadales</taxon>
        <taxon>Sphingomonadaceae</taxon>
        <taxon>Sphingobium</taxon>
    </lineage>
</organism>
<keyword evidence="5" id="KW-1185">Reference proteome</keyword>
<dbReference type="Pfam" id="PF13561">
    <property type="entry name" value="adh_short_C2"/>
    <property type="match status" value="1"/>
</dbReference>
<gene>
    <name evidence="4" type="ORF">GGR44_002805</name>
</gene>
<name>A0A7W6GQ48_9SPHN</name>
<protein>
    <submittedName>
        <fullName evidence="4">3alpha(Or 20beta)-hydroxysteroid dehydrogenase</fullName>
        <ecNumber evidence="4">1.1.1.53</ecNumber>
    </submittedName>
</protein>